<dbReference type="Gene3D" id="3.30.1490.20">
    <property type="entry name" value="ATP-grasp fold, A domain"/>
    <property type="match status" value="1"/>
</dbReference>
<proteinExistence type="predicted"/>
<name>A0A938Y0B0_9BACL</name>
<keyword evidence="1" id="KW-0067">ATP-binding</keyword>
<keyword evidence="4" id="KW-1185">Reference proteome</keyword>
<accession>A0A938Y0B0</accession>
<dbReference type="GO" id="GO:0005524">
    <property type="term" value="F:ATP binding"/>
    <property type="evidence" value="ECO:0007669"/>
    <property type="project" value="UniProtKB-UniRule"/>
</dbReference>
<gene>
    <name evidence="3" type="ORF">JOD01_000376</name>
</gene>
<dbReference type="InterPro" id="IPR013815">
    <property type="entry name" value="ATP_grasp_subdomain_1"/>
</dbReference>
<evidence type="ECO:0000313" key="3">
    <source>
        <dbReference type="EMBL" id="MBM7588790.1"/>
    </source>
</evidence>
<comment type="caution">
    <text evidence="3">The sequence shown here is derived from an EMBL/GenBank/DDBJ whole genome shotgun (WGS) entry which is preliminary data.</text>
</comment>
<organism evidence="3 4">
    <name type="scientific">Brevibacillus fulvus</name>
    <dbReference type="NCBI Taxonomy" id="1125967"/>
    <lineage>
        <taxon>Bacteria</taxon>
        <taxon>Bacillati</taxon>
        <taxon>Bacillota</taxon>
        <taxon>Bacilli</taxon>
        <taxon>Bacillales</taxon>
        <taxon>Paenibacillaceae</taxon>
        <taxon>Brevibacillus</taxon>
    </lineage>
</organism>
<dbReference type="InterPro" id="IPR026838">
    <property type="entry name" value="YheC/D"/>
</dbReference>
<keyword evidence="1" id="KW-0547">Nucleotide-binding</keyword>
<reference evidence="3" key="1">
    <citation type="submission" date="2021-01" db="EMBL/GenBank/DDBJ databases">
        <title>Genomic Encyclopedia of Type Strains, Phase IV (KMG-IV): sequencing the most valuable type-strain genomes for metagenomic binning, comparative biology and taxonomic classification.</title>
        <authorList>
            <person name="Goeker M."/>
        </authorList>
    </citation>
    <scope>NUCLEOTIDE SEQUENCE</scope>
    <source>
        <strain evidence="3">DSM 25523</strain>
    </source>
</reference>
<evidence type="ECO:0000313" key="4">
    <source>
        <dbReference type="Proteomes" id="UP000717624"/>
    </source>
</evidence>
<feature type="domain" description="ATP-grasp" evidence="2">
    <location>
        <begin position="103"/>
        <end position="338"/>
    </location>
</feature>
<evidence type="ECO:0000256" key="1">
    <source>
        <dbReference type="PROSITE-ProRule" id="PRU00409"/>
    </source>
</evidence>
<dbReference type="GO" id="GO:0046872">
    <property type="term" value="F:metal ion binding"/>
    <property type="evidence" value="ECO:0007669"/>
    <property type="project" value="InterPro"/>
</dbReference>
<dbReference type="Pfam" id="PF14398">
    <property type="entry name" value="ATPgrasp_YheCD"/>
    <property type="match status" value="1"/>
</dbReference>
<dbReference type="SUPFAM" id="SSF56059">
    <property type="entry name" value="Glutathione synthetase ATP-binding domain-like"/>
    <property type="match status" value="1"/>
</dbReference>
<dbReference type="Proteomes" id="UP000717624">
    <property type="component" value="Unassembled WGS sequence"/>
</dbReference>
<sequence length="356" mass="40505">MTHRIKDVRKFLPYYRVARSEGFDDVVVFTPSNLNLNRKTVVGYRLKKSVWLKQTSKLPAICYDIGYYSSPASISKVRAIKQHPSVPFITYGLGNKWKIHQQLSRFPELNSCLIPTQVCDSPQALLDMALQHATIIIKPINGKEGKGILRLRRFADKFLLEQNDQPSVLLDETGLANLFAARFRTNRYLMQKWIDIRNKQGTVYDVRVLMQKNGAGSWTIAGMAAREGGAGRITSNLMDGGTPHPLAAYLFEQFRKKRAKKIIKRLTRLSPIVCSRLEESYQRRQAELGLDWAIDAQGHVWLIEVNIKPGKIPFRSVFPFETIEDGIRLPIQYARYVLEQELADSKVDLPAGKASS</sequence>
<dbReference type="EMBL" id="JAFBEB010000001">
    <property type="protein sequence ID" value="MBM7588790.1"/>
    <property type="molecule type" value="Genomic_DNA"/>
</dbReference>
<dbReference type="InterPro" id="IPR011761">
    <property type="entry name" value="ATP-grasp"/>
</dbReference>
<dbReference type="PROSITE" id="PS50975">
    <property type="entry name" value="ATP_GRASP"/>
    <property type="match status" value="1"/>
</dbReference>
<evidence type="ECO:0000259" key="2">
    <source>
        <dbReference type="PROSITE" id="PS50975"/>
    </source>
</evidence>
<dbReference type="AlphaFoldDB" id="A0A938Y0B0"/>
<protein>
    <recommendedName>
        <fullName evidence="2">ATP-grasp domain-containing protein</fullName>
    </recommendedName>
</protein>
<dbReference type="Gene3D" id="3.30.470.20">
    <property type="entry name" value="ATP-grasp fold, B domain"/>
    <property type="match status" value="1"/>
</dbReference>
<dbReference type="RefSeq" id="WP_204516516.1">
    <property type="nucleotide sequence ID" value="NZ_BAABIN010000009.1"/>
</dbReference>